<dbReference type="Gene3D" id="3.90.550.10">
    <property type="entry name" value="Spore Coat Polysaccharide Biosynthesis Protein SpsA, Chain A"/>
    <property type="match status" value="1"/>
</dbReference>
<sequence>MKKTALVIMAAGIGSRFGGGIKQLEPVGPSGEIIMDYSIHDALEAGFDKIIFIIRKDLEKDFREIIGNRIEKIAHVEYAFQEMDDLPEGFSVPEGRKKPWGTGQAVLAARDLIHEPFLVINADDYYGKEGFRIIHDYMVNEMKEDGEAYDMCMAGFILSNTLSENGGVTRGVCTVGEGGYLTKVTETYNIYRDADGMHASDNDGNPVTVEAGQHVSMNMFGLPASFVKELEKGFPEFLSNVREGDLKAEYLLPSIIDGCIHDGKARVRVLETQDKWFGVTYKEDKPAVVASIRKLVDAGVYKSPLF</sequence>
<dbReference type="SUPFAM" id="SSF53448">
    <property type="entry name" value="Nucleotide-diphospho-sugar transferases"/>
    <property type="match status" value="1"/>
</dbReference>
<comment type="caution">
    <text evidence="2">The sequence shown here is derived from an EMBL/GenBank/DDBJ whole genome shotgun (WGS) entry which is preliminary data.</text>
</comment>
<reference evidence="2" key="1">
    <citation type="submission" date="2020-10" db="EMBL/GenBank/DDBJ databases">
        <authorList>
            <person name="Gilroy R."/>
        </authorList>
    </citation>
    <scope>NUCLEOTIDE SEQUENCE</scope>
    <source>
        <strain evidence="2">CHK180-2868</strain>
    </source>
</reference>
<dbReference type="Pfam" id="PF00483">
    <property type="entry name" value="NTP_transferase"/>
    <property type="match status" value="1"/>
</dbReference>
<gene>
    <name evidence="2" type="ORF">IAB28_01415</name>
</gene>
<reference evidence="2" key="2">
    <citation type="journal article" date="2021" name="PeerJ">
        <title>Extensive microbial diversity within the chicken gut microbiome revealed by metagenomics and culture.</title>
        <authorList>
            <person name="Gilroy R."/>
            <person name="Ravi A."/>
            <person name="Getino M."/>
            <person name="Pursley I."/>
            <person name="Horton D.L."/>
            <person name="Alikhan N.F."/>
            <person name="Baker D."/>
            <person name="Gharbi K."/>
            <person name="Hall N."/>
            <person name="Watson M."/>
            <person name="Adriaenssens E.M."/>
            <person name="Foster-Nyarko E."/>
            <person name="Jarju S."/>
            <person name="Secka A."/>
            <person name="Antonio M."/>
            <person name="Oren A."/>
            <person name="Chaudhuri R.R."/>
            <person name="La Ragione R."/>
            <person name="Hildebrand F."/>
            <person name="Pallen M.J."/>
        </authorList>
    </citation>
    <scope>NUCLEOTIDE SEQUENCE</scope>
    <source>
        <strain evidence="2">CHK180-2868</strain>
    </source>
</reference>
<evidence type="ECO:0000313" key="3">
    <source>
        <dbReference type="Proteomes" id="UP000824250"/>
    </source>
</evidence>
<dbReference type="InterPro" id="IPR029044">
    <property type="entry name" value="Nucleotide-diphossugar_trans"/>
</dbReference>
<dbReference type="EMBL" id="DVGC01000006">
    <property type="protein sequence ID" value="HIR04614.1"/>
    <property type="molecule type" value="Genomic_DNA"/>
</dbReference>
<dbReference type="InterPro" id="IPR005835">
    <property type="entry name" value="NTP_transferase_dom"/>
</dbReference>
<proteinExistence type="predicted"/>
<organism evidence="2 3">
    <name type="scientific">Candidatus Copromonas faecavium</name>
    <name type="common">nom. illeg.</name>
    <dbReference type="NCBI Taxonomy" id="2840740"/>
    <lineage>
        <taxon>Bacteria</taxon>
        <taxon>Bacillati</taxon>
        <taxon>Bacillota</taxon>
        <taxon>Clostridia</taxon>
        <taxon>Lachnospirales</taxon>
        <taxon>Lachnospiraceae</taxon>
        <taxon>Candidatus Copromonas (nom. illeg.)</taxon>
    </lineage>
</organism>
<dbReference type="Proteomes" id="UP000824250">
    <property type="component" value="Unassembled WGS sequence"/>
</dbReference>
<protein>
    <submittedName>
        <fullName evidence="2">Nucleotidyltransferase</fullName>
    </submittedName>
</protein>
<feature type="domain" description="Nucleotidyl transferase" evidence="1">
    <location>
        <begin position="7"/>
        <end position="132"/>
    </location>
</feature>
<accession>A0A9D1A2G7</accession>
<dbReference type="AlphaFoldDB" id="A0A9D1A2G7"/>
<name>A0A9D1A2G7_9FIRM</name>
<evidence type="ECO:0000259" key="1">
    <source>
        <dbReference type="Pfam" id="PF00483"/>
    </source>
</evidence>
<evidence type="ECO:0000313" key="2">
    <source>
        <dbReference type="EMBL" id="HIR04614.1"/>
    </source>
</evidence>